<dbReference type="Pfam" id="PF03947">
    <property type="entry name" value="Ribosomal_L2_C"/>
    <property type="match status" value="1"/>
</dbReference>
<dbReference type="InterPro" id="IPR014726">
    <property type="entry name" value="Ribosomal_uL2_dom3"/>
</dbReference>
<proteinExistence type="inferred from homology"/>
<dbReference type="FunFam" id="2.40.50.140:FF:000003">
    <property type="entry name" value="50S ribosomal protein L2"/>
    <property type="match status" value="1"/>
</dbReference>
<organism evidence="11 12">
    <name type="scientific">Anaeromicropila populeti</name>
    <dbReference type="NCBI Taxonomy" id="37658"/>
    <lineage>
        <taxon>Bacteria</taxon>
        <taxon>Bacillati</taxon>
        <taxon>Bacillota</taxon>
        <taxon>Clostridia</taxon>
        <taxon>Lachnospirales</taxon>
        <taxon>Lachnospiraceae</taxon>
        <taxon>Anaeromicropila</taxon>
    </lineage>
</organism>
<dbReference type="FunFam" id="4.10.950.10:FF:000001">
    <property type="entry name" value="50S ribosomal protein L2"/>
    <property type="match status" value="1"/>
</dbReference>
<evidence type="ECO:0000256" key="8">
    <source>
        <dbReference type="SAM" id="MobiDB-lite"/>
    </source>
</evidence>
<dbReference type="SUPFAM" id="SSF50104">
    <property type="entry name" value="Translation proteins SH3-like domain"/>
    <property type="match status" value="1"/>
</dbReference>
<name>A0A1I6IBK0_9FIRM</name>
<dbReference type="InterPro" id="IPR012340">
    <property type="entry name" value="NA-bd_OB-fold"/>
</dbReference>
<dbReference type="InterPro" id="IPR022666">
    <property type="entry name" value="Ribosomal_uL2_RNA-bd_dom"/>
</dbReference>
<reference evidence="11 12" key="1">
    <citation type="submission" date="2016-10" db="EMBL/GenBank/DDBJ databases">
        <authorList>
            <person name="de Groot N.N."/>
        </authorList>
    </citation>
    <scope>NUCLEOTIDE SEQUENCE [LARGE SCALE GENOMIC DNA]</scope>
    <source>
        <strain evidence="11 12">743A</strain>
    </source>
</reference>
<keyword evidence="3 7" id="KW-0694">RNA-binding</keyword>
<dbReference type="FunFam" id="2.30.30.30:FF:000001">
    <property type="entry name" value="50S ribosomal protein L2"/>
    <property type="match status" value="1"/>
</dbReference>
<dbReference type="Proteomes" id="UP000199659">
    <property type="component" value="Unassembled WGS sequence"/>
</dbReference>
<dbReference type="GO" id="GO:0002181">
    <property type="term" value="P:cytoplasmic translation"/>
    <property type="evidence" value="ECO:0007669"/>
    <property type="project" value="TreeGrafter"/>
</dbReference>
<evidence type="ECO:0000256" key="7">
    <source>
        <dbReference type="HAMAP-Rule" id="MF_01320"/>
    </source>
</evidence>
<evidence type="ECO:0000256" key="3">
    <source>
        <dbReference type="ARBA" id="ARBA00022884"/>
    </source>
</evidence>
<dbReference type="RefSeq" id="WP_092559265.1">
    <property type="nucleotide sequence ID" value="NZ_FOYZ01000002.1"/>
</dbReference>
<evidence type="ECO:0000256" key="6">
    <source>
        <dbReference type="ARBA" id="ARBA00035242"/>
    </source>
</evidence>
<evidence type="ECO:0000313" key="12">
    <source>
        <dbReference type="Proteomes" id="UP000199659"/>
    </source>
</evidence>
<dbReference type="GO" id="GO:0016740">
    <property type="term" value="F:transferase activity"/>
    <property type="evidence" value="ECO:0007669"/>
    <property type="project" value="InterPro"/>
</dbReference>
<dbReference type="STRING" id="37658.SAMN05661086_00650"/>
<dbReference type="SMART" id="SM01382">
    <property type="entry name" value="Ribosomal_L2_C"/>
    <property type="match status" value="1"/>
</dbReference>
<keyword evidence="5 7" id="KW-0687">Ribonucleoprotein</keyword>
<dbReference type="InterPro" id="IPR008991">
    <property type="entry name" value="Translation_prot_SH3-like_sf"/>
</dbReference>
<dbReference type="InterPro" id="IPR005880">
    <property type="entry name" value="Ribosomal_uL2_bac/org-type"/>
</dbReference>
<feature type="domain" description="Large ribosomal subunit protein uL2 RNA-binding" evidence="10">
    <location>
        <begin position="42"/>
        <end position="118"/>
    </location>
</feature>
<comment type="function">
    <text evidence="7">One of the primary rRNA binding proteins. Required for association of the 30S and 50S subunits to form the 70S ribosome, for tRNA binding and peptide bond formation. It has been suggested to have peptidyltransferase activity; this is somewhat controversial. Makes several contacts with the 16S rRNA in the 70S ribosome.</text>
</comment>
<accession>A0A1I6IBK0</accession>
<dbReference type="HAMAP" id="MF_01320_B">
    <property type="entry name" value="Ribosomal_uL2_B"/>
    <property type="match status" value="1"/>
</dbReference>
<evidence type="ECO:0000313" key="11">
    <source>
        <dbReference type="EMBL" id="SFR64009.1"/>
    </source>
</evidence>
<evidence type="ECO:0000259" key="9">
    <source>
        <dbReference type="SMART" id="SM01382"/>
    </source>
</evidence>
<dbReference type="GO" id="GO:0019843">
    <property type="term" value="F:rRNA binding"/>
    <property type="evidence" value="ECO:0007669"/>
    <property type="project" value="UniProtKB-UniRule"/>
</dbReference>
<dbReference type="Gene3D" id="2.40.50.140">
    <property type="entry name" value="Nucleic acid-binding proteins"/>
    <property type="match status" value="1"/>
</dbReference>
<evidence type="ECO:0000256" key="5">
    <source>
        <dbReference type="ARBA" id="ARBA00023274"/>
    </source>
</evidence>
<keyword evidence="4 7" id="KW-0689">Ribosomal protein</keyword>
<dbReference type="PROSITE" id="PS00467">
    <property type="entry name" value="RIBOSOMAL_L2"/>
    <property type="match status" value="1"/>
</dbReference>
<dbReference type="Gene3D" id="4.10.950.10">
    <property type="entry name" value="Ribosomal protein L2, domain 3"/>
    <property type="match status" value="1"/>
</dbReference>
<dbReference type="GO" id="GO:0015934">
    <property type="term" value="C:large ribosomal subunit"/>
    <property type="evidence" value="ECO:0007669"/>
    <property type="project" value="InterPro"/>
</dbReference>
<dbReference type="SUPFAM" id="SSF50249">
    <property type="entry name" value="Nucleic acid-binding proteins"/>
    <property type="match status" value="1"/>
</dbReference>
<dbReference type="InterPro" id="IPR014722">
    <property type="entry name" value="Rib_uL2_dom2"/>
</dbReference>
<evidence type="ECO:0000259" key="10">
    <source>
        <dbReference type="SMART" id="SM01383"/>
    </source>
</evidence>
<dbReference type="InterPro" id="IPR022671">
    <property type="entry name" value="Ribosomal_uL2_CS"/>
</dbReference>
<gene>
    <name evidence="7" type="primary">rplB</name>
    <name evidence="11" type="ORF">SAMN05661086_00650</name>
</gene>
<dbReference type="PANTHER" id="PTHR13691:SF5">
    <property type="entry name" value="LARGE RIBOSOMAL SUBUNIT PROTEIN UL2M"/>
    <property type="match status" value="1"/>
</dbReference>
<dbReference type="InterPro" id="IPR002171">
    <property type="entry name" value="Ribosomal_uL2"/>
</dbReference>
<dbReference type="NCBIfam" id="TIGR01171">
    <property type="entry name" value="rplB_bact"/>
    <property type="match status" value="1"/>
</dbReference>
<dbReference type="AlphaFoldDB" id="A0A1I6IBK0"/>
<dbReference type="Gene3D" id="2.30.30.30">
    <property type="match status" value="1"/>
</dbReference>
<dbReference type="PIRSF" id="PIRSF002158">
    <property type="entry name" value="Ribosomal_L2"/>
    <property type="match status" value="1"/>
</dbReference>
<dbReference type="OrthoDB" id="9778722at2"/>
<evidence type="ECO:0000256" key="2">
    <source>
        <dbReference type="ARBA" id="ARBA00022730"/>
    </source>
</evidence>
<dbReference type="Pfam" id="PF00181">
    <property type="entry name" value="Ribosomal_L2_N"/>
    <property type="match status" value="1"/>
</dbReference>
<sequence length="281" mass="30594">MGIKKFNPYTPSRRHMTSSDFAEITTDKPEKSLVVSIKKNAGRNNQGKITVRHHGGGARKKYRIIDFKRRKDGVPAIVKTIEYDPNRTANIALISYADGEKAYILAPNGLQVGQTVMNGETAEIKVGNCLPLQAIPVGSQVHNIELYPGKGGQLVRSAGNSAQLMAKEGKFATLRLPSGEMRMVPIICRATMGQVGNIDHELINIGKAGRKRHMGIRPTVRGSVMNPNDHPHGGGEGRTGIGRTGPCTPWGKPALGLKTRKKHKSSNKMIIRRRDGKALAK</sequence>
<protein>
    <recommendedName>
        <fullName evidence="6 7">Large ribosomal subunit protein uL2</fullName>
    </recommendedName>
</protein>
<dbReference type="PANTHER" id="PTHR13691">
    <property type="entry name" value="RIBOSOMAL PROTEIN L2"/>
    <property type="match status" value="1"/>
</dbReference>
<feature type="compositionally biased region" description="Basic and acidic residues" evidence="8">
    <location>
        <begin position="272"/>
        <end position="281"/>
    </location>
</feature>
<evidence type="ECO:0000256" key="1">
    <source>
        <dbReference type="ARBA" id="ARBA00005636"/>
    </source>
</evidence>
<keyword evidence="2 7" id="KW-0699">rRNA-binding</keyword>
<dbReference type="SMART" id="SM01383">
    <property type="entry name" value="Ribosomal_L2"/>
    <property type="match status" value="1"/>
</dbReference>
<keyword evidence="12" id="KW-1185">Reference proteome</keyword>
<dbReference type="GO" id="GO:0003735">
    <property type="term" value="F:structural constituent of ribosome"/>
    <property type="evidence" value="ECO:0007669"/>
    <property type="project" value="InterPro"/>
</dbReference>
<feature type="compositionally biased region" description="Basic residues" evidence="8">
    <location>
        <begin position="258"/>
        <end position="271"/>
    </location>
</feature>
<comment type="similarity">
    <text evidence="1 7">Belongs to the universal ribosomal protein uL2 family.</text>
</comment>
<evidence type="ECO:0000256" key="4">
    <source>
        <dbReference type="ARBA" id="ARBA00022980"/>
    </source>
</evidence>
<dbReference type="EMBL" id="FOYZ01000002">
    <property type="protein sequence ID" value="SFR64009.1"/>
    <property type="molecule type" value="Genomic_DNA"/>
</dbReference>
<feature type="region of interest" description="Disordered" evidence="8">
    <location>
        <begin position="219"/>
        <end position="281"/>
    </location>
</feature>
<comment type="subunit">
    <text evidence="7">Part of the 50S ribosomal subunit. Forms a bridge to the 30S subunit in the 70S ribosome.</text>
</comment>
<dbReference type="InterPro" id="IPR022669">
    <property type="entry name" value="Ribosomal_uL2_C"/>
</dbReference>
<feature type="domain" description="Large ribosomal subunit protein uL2 C-terminal" evidence="9">
    <location>
        <begin position="124"/>
        <end position="253"/>
    </location>
</feature>